<dbReference type="InterPro" id="IPR020095">
    <property type="entry name" value="PsdUridine_synth_TruA_C"/>
</dbReference>
<gene>
    <name evidence="1" type="ORF">PIB30_048202</name>
</gene>
<proteinExistence type="predicted"/>
<protein>
    <submittedName>
        <fullName evidence="1">Uncharacterized protein</fullName>
    </submittedName>
</protein>
<evidence type="ECO:0000313" key="2">
    <source>
        <dbReference type="Proteomes" id="UP001341840"/>
    </source>
</evidence>
<dbReference type="Gene3D" id="3.30.70.660">
    <property type="entry name" value="Pseudouridine synthase I, catalytic domain, C-terminal subdomain"/>
    <property type="match status" value="1"/>
</dbReference>
<accession>A0ABU6RHN9</accession>
<dbReference type="Proteomes" id="UP001341840">
    <property type="component" value="Unassembled WGS sequence"/>
</dbReference>
<name>A0ABU6RHN9_9FABA</name>
<comment type="caution">
    <text evidence="1">The sequence shown here is derived from an EMBL/GenBank/DDBJ whole genome shotgun (WGS) entry which is preliminary data.</text>
</comment>
<dbReference type="InterPro" id="IPR001406">
    <property type="entry name" value="PsdUridine_synth_TruA"/>
</dbReference>
<reference evidence="1 2" key="1">
    <citation type="journal article" date="2023" name="Plants (Basel)">
        <title>Bridging the Gap: Combining Genomics and Transcriptomics Approaches to Understand Stylosanthes scabra, an Orphan Legume from the Brazilian Caatinga.</title>
        <authorList>
            <person name="Ferreira-Neto J.R.C."/>
            <person name="da Silva M.D."/>
            <person name="Binneck E."/>
            <person name="de Melo N.F."/>
            <person name="da Silva R.H."/>
            <person name="de Melo A.L.T.M."/>
            <person name="Pandolfi V."/>
            <person name="Bustamante F.O."/>
            <person name="Brasileiro-Vidal A.C."/>
            <person name="Benko-Iseppon A.M."/>
        </authorList>
    </citation>
    <scope>NUCLEOTIDE SEQUENCE [LARGE SCALE GENOMIC DNA]</scope>
    <source>
        <tissue evidence="1">Leaves</tissue>
    </source>
</reference>
<sequence length="130" mass="14990">MVSLLEERERKLERERDRWGLLLKLQDFKKRGKVLAGLAISDNETAWVSSGVNGGGRLLDVWSVHGNYFNEESGHHYVGTHNFHNFTTRRKAKDPFAYWFIISFEANSTVVVEGMEIVKCEIVGQSFMLR</sequence>
<dbReference type="EMBL" id="JASCZI010030522">
    <property type="protein sequence ID" value="MED6123331.1"/>
    <property type="molecule type" value="Genomic_DNA"/>
</dbReference>
<organism evidence="1 2">
    <name type="scientific">Stylosanthes scabra</name>
    <dbReference type="NCBI Taxonomy" id="79078"/>
    <lineage>
        <taxon>Eukaryota</taxon>
        <taxon>Viridiplantae</taxon>
        <taxon>Streptophyta</taxon>
        <taxon>Embryophyta</taxon>
        <taxon>Tracheophyta</taxon>
        <taxon>Spermatophyta</taxon>
        <taxon>Magnoliopsida</taxon>
        <taxon>eudicotyledons</taxon>
        <taxon>Gunneridae</taxon>
        <taxon>Pentapetalae</taxon>
        <taxon>rosids</taxon>
        <taxon>fabids</taxon>
        <taxon>Fabales</taxon>
        <taxon>Fabaceae</taxon>
        <taxon>Papilionoideae</taxon>
        <taxon>50 kb inversion clade</taxon>
        <taxon>dalbergioids sensu lato</taxon>
        <taxon>Dalbergieae</taxon>
        <taxon>Pterocarpus clade</taxon>
        <taxon>Stylosanthes</taxon>
    </lineage>
</organism>
<evidence type="ECO:0000313" key="1">
    <source>
        <dbReference type="EMBL" id="MED6123331.1"/>
    </source>
</evidence>
<dbReference type="PANTHER" id="PTHR11142">
    <property type="entry name" value="PSEUDOURIDYLATE SYNTHASE"/>
    <property type="match status" value="1"/>
</dbReference>
<keyword evidence="2" id="KW-1185">Reference proteome</keyword>
<dbReference type="PANTHER" id="PTHR11142:SF4">
    <property type="entry name" value="PSEUDOURIDYLATE SYNTHASE 1 HOMOLOG"/>
    <property type="match status" value="1"/>
</dbReference>